<evidence type="ECO:0000256" key="4">
    <source>
        <dbReference type="ARBA" id="ARBA00022544"/>
    </source>
</evidence>
<gene>
    <name evidence="9" type="ORF">K0U00_19005</name>
</gene>
<feature type="transmembrane region" description="Helical" evidence="8">
    <location>
        <begin position="81"/>
        <end position="102"/>
    </location>
</feature>
<evidence type="ECO:0000256" key="1">
    <source>
        <dbReference type="ARBA" id="ARBA00004141"/>
    </source>
</evidence>
<feature type="transmembrane region" description="Helical" evidence="8">
    <location>
        <begin position="40"/>
        <end position="61"/>
    </location>
</feature>
<dbReference type="EMBL" id="JAHZIK010000503">
    <property type="protein sequence ID" value="MBW7456122.1"/>
    <property type="molecule type" value="Genomic_DNA"/>
</dbReference>
<comment type="similarity">
    <text evidence="2">Belongs to the amino acid-polyamine-organocation (APC) superfamily. Spore germination protein (SGP) (TC 2.A.3.9) family.</text>
</comment>
<evidence type="ECO:0000313" key="10">
    <source>
        <dbReference type="Proteomes" id="UP001519887"/>
    </source>
</evidence>
<dbReference type="PANTHER" id="PTHR34975:SF2">
    <property type="entry name" value="SPORE GERMINATION PROTEIN A2"/>
    <property type="match status" value="1"/>
</dbReference>
<protein>
    <submittedName>
        <fullName evidence="9">Spore germination protein</fullName>
    </submittedName>
</protein>
<keyword evidence="7 8" id="KW-0472">Membrane</keyword>
<feature type="transmembrane region" description="Helical" evidence="8">
    <location>
        <begin position="187"/>
        <end position="207"/>
    </location>
</feature>
<organism evidence="9 10">
    <name type="scientific">Paenibacillus sepulcri</name>
    <dbReference type="NCBI Taxonomy" id="359917"/>
    <lineage>
        <taxon>Bacteria</taxon>
        <taxon>Bacillati</taxon>
        <taxon>Bacillota</taxon>
        <taxon>Bacilli</taxon>
        <taxon>Bacillales</taxon>
        <taxon>Paenibacillaceae</taxon>
        <taxon>Paenibacillus</taxon>
    </lineage>
</organism>
<dbReference type="RefSeq" id="WP_210037340.1">
    <property type="nucleotide sequence ID" value="NZ_JBHLVU010000004.1"/>
</dbReference>
<evidence type="ECO:0000313" key="9">
    <source>
        <dbReference type="EMBL" id="MBW7456122.1"/>
    </source>
</evidence>
<sequence length="362" mass="39930">MIGSERISIRAFTILTFFFMIGTSILIAPNGLALAAKQDAWLAAIAGIAINLILVWLYAVLGERHSGQTLVEYSQTLLGKWAGKLVGLLFTLFCYLLAALMLGDMGYFMTSQIMTETPIEALQILFVICIVLVVRQGFTGYSRASEILFIWVVLLLVLFTAPLLPIFDSGRLRPVLEFGLMPILDGGSHFFAFQEMAVLLMVYPFVVSSKGRKNAFAIGTALGGLVLILTTLGSIGVLGEALTANNLYPVYTLAKNIKFGRFIERIEGLMIFIWVCSIFLKITLVFHSSIIGFSQVTGIGDRRVFLWPLAIGMIVLSLACYTNIIYVEYFLITYWSAFATVFLVAVPALLLLVSLIRKKKAS</sequence>
<evidence type="ECO:0000256" key="7">
    <source>
        <dbReference type="ARBA" id="ARBA00023136"/>
    </source>
</evidence>
<feature type="transmembrane region" description="Helical" evidence="8">
    <location>
        <begin position="305"/>
        <end position="326"/>
    </location>
</feature>
<evidence type="ECO:0000256" key="2">
    <source>
        <dbReference type="ARBA" id="ARBA00007998"/>
    </source>
</evidence>
<feature type="transmembrane region" description="Helical" evidence="8">
    <location>
        <begin position="7"/>
        <end position="28"/>
    </location>
</feature>
<dbReference type="Proteomes" id="UP001519887">
    <property type="component" value="Unassembled WGS sequence"/>
</dbReference>
<keyword evidence="6 8" id="KW-1133">Transmembrane helix</keyword>
<feature type="transmembrane region" description="Helical" evidence="8">
    <location>
        <begin position="122"/>
        <end position="141"/>
    </location>
</feature>
<keyword evidence="4" id="KW-0309">Germination</keyword>
<accession>A0ABS7C5E9</accession>
<evidence type="ECO:0000256" key="6">
    <source>
        <dbReference type="ARBA" id="ARBA00022989"/>
    </source>
</evidence>
<feature type="transmembrane region" description="Helical" evidence="8">
    <location>
        <begin position="332"/>
        <end position="356"/>
    </location>
</feature>
<dbReference type="NCBIfam" id="TIGR00912">
    <property type="entry name" value="2A0309"/>
    <property type="match status" value="1"/>
</dbReference>
<feature type="transmembrane region" description="Helical" evidence="8">
    <location>
        <begin position="271"/>
        <end position="293"/>
    </location>
</feature>
<comment type="subcellular location">
    <subcellularLocation>
        <location evidence="1">Membrane</location>
        <topology evidence="1">Multi-pass membrane protein</topology>
    </subcellularLocation>
</comment>
<proteinExistence type="inferred from homology"/>
<dbReference type="InterPro" id="IPR004761">
    <property type="entry name" value="Spore_GerAB"/>
</dbReference>
<name>A0ABS7C5E9_9BACL</name>
<keyword evidence="5 8" id="KW-0812">Transmembrane</keyword>
<feature type="transmembrane region" description="Helical" evidence="8">
    <location>
        <begin position="148"/>
        <end position="167"/>
    </location>
</feature>
<comment type="caution">
    <text evidence="9">The sequence shown here is derived from an EMBL/GenBank/DDBJ whole genome shotgun (WGS) entry which is preliminary data.</text>
</comment>
<keyword evidence="10" id="KW-1185">Reference proteome</keyword>
<evidence type="ECO:0000256" key="5">
    <source>
        <dbReference type="ARBA" id="ARBA00022692"/>
    </source>
</evidence>
<feature type="transmembrane region" description="Helical" evidence="8">
    <location>
        <begin position="214"/>
        <end position="238"/>
    </location>
</feature>
<dbReference type="PANTHER" id="PTHR34975">
    <property type="entry name" value="SPORE GERMINATION PROTEIN A2"/>
    <property type="match status" value="1"/>
</dbReference>
<evidence type="ECO:0000256" key="8">
    <source>
        <dbReference type="SAM" id="Phobius"/>
    </source>
</evidence>
<reference evidence="9 10" key="1">
    <citation type="submission" date="2021-07" db="EMBL/GenBank/DDBJ databases">
        <title>Paenibacillus radiodurans sp. nov., isolated from the southeastern edge of Tengger Desert.</title>
        <authorList>
            <person name="Zhang G."/>
        </authorList>
    </citation>
    <scope>NUCLEOTIDE SEQUENCE [LARGE SCALE GENOMIC DNA]</scope>
    <source>
        <strain evidence="9 10">CCM 7311</strain>
    </source>
</reference>
<evidence type="ECO:0000256" key="3">
    <source>
        <dbReference type="ARBA" id="ARBA00022448"/>
    </source>
</evidence>
<dbReference type="Pfam" id="PF03845">
    <property type="entry name" value="Spore_permease"/>
    <property type="match status" value="1"/>
</dbReference>
<keyword evidence="3" id="KW-0813">Transport</keyword>